<keyword evidence="3" id="KW-0413">Isomerase</keyword>
<sequence length="259" mass="28159">MDECLLKELNDGVLTLTFNRPEKKNALNIAGWLALEQALLVANEDPMVAVVVLTGQGGNFSAGADLADFSVETAAEHPFDKTALALALFNKPLLCAIDGVAVGGGATLALHADIIYVGGALRMNFPFTRIGLSPELGSSYLLPQMIGARQASEILLTSEWIDADRCVELGIATAQFTSEQLLEQTMRKALEMAQWPVSSLVATKKLLKDVTREPMLAALEREGRKFRQMLGQPENIEAVTAMLESRAPDFRQFRQANKV</sequence>
<dbReference type="InterPro" id="IPR001753">
    <property type="entry name" value="Enoyl-CoA_hydra/iso"/>
</dbReference>
<keyword evidence="5" id="KW-1185">Reference proteome</keyword>
<accession>A0A3N2E1K1</accession>
<keyword evidence="2" id="KW-0576">Peroxisome</keyword>
<evidence type="ECO:0000313" key="5">
    <source>
        <dbReference type="Proteomes" id="UP000275394"/>
    </source>
</evidence>
<comment type="subcellular location">
    <subcellularLocation>
        <location evidence="1">Peroxisome</location>
    </subcellularLocation>
</comment>
<reference evidence="4 5" key="1">
    <citation type="submission" date="2018-11" db="EMBL/GenBank/DDBJ databases">
        <title>Genomic Encyclopedia of Type Strains, Phase IV (KMG-IV): sequencing the most valuable type-strain genomes for metagenomic binning, comparative biology and taxonomic classification.</title>
        <authorList>
            <person name="Goeker M."/>
        </authorList>
    </citation>
    <scope>NUCLEOTIDE SEQUENCE [LARGE SCALE GENOMIC DNA]</scope>
    <source>
        <strain evidence="4 5">DSM 100316</strain>
    </source>
</reference>
<gene>
    <name evidence="4" type="ORF">EDC56_1366</name>
</gene>
<evidence type="ECO:0000256" key="3">
    <source>
        <dbReference type="ARBA" id="ARBA00023235"/>
    </source>
</evidence>
<dbReference type="CDD" id="cd06558">
    <property type="entry name" value="crotonase-like"/>
    <property type="match status" value="1"/>
</dbReference>
<dbReference type="OrthoDB" id="9797151at2"/>
<dbReference type="PANTHER" id="PTHR43684">
    <property type="match status" value="1"/>
</dbReference>
<protein>
    <submittedName>
        <fullName evidence="4">Enoyl-CoA hydratase/carnithine racemase</fullName>
    </submittedName>
</protein>
<dbReference type="InterPro" id="IPR029045">
    <property type="entry name" value="ClpP/crotonase-like_dom_sf"/>
</dbReference>
<dbReference type="RefSeq" id="WP_123711700.1">
    <property type="nucleotide sequence ID" value="NZ_RKHR01000003.1"/>
</dbReference>
<evidence type="ECO:0000256" key="1">
    <source>
        <dbReference type="ARBA" id="ARBA00004275"/>
    </source>
</evidence>
<dbReference type="EMBL" id="RKHR01000003">
    <property type="protein sequence ID" value="ROS05812.1"/>
    <property type="molecule type" value="Genomic_DNA"/>
</dbReference>
<dbReference type="PANTHER" id="PTHR43684:SF1">
    <property type="entry name" value="ENOYL-COA DELTA ISOMERASE 2"/>
    <property type="match status" value="1"/>
</dbReference>
<dbReference type="GO" id="GO:0004165">
    <property type="term" value="F:delta(3)-delta(2)-enoyl-CoA isomerase activity"/>
    <property type="evidence" value="ECO:0007669"/>
    <property type="project" value="UniProtKB-ARBA"/>
</dbReference>
<dbReference type="AlphaFoldDB" id="A0A3N2E1K1"/>
<dbReference type="SUPFAM" id="SSF52096">
    <property type="entry name" value="ClpP/crotonase"/>
    <property type="match status" value="1"/>
</dbReference>
<dbReference type="InterPro" id="IPR051053">
    <property type="entry name" value="ECH/Chromodomain_protein"/>
</dbReference>
<evidence type="ECO:0000313" key="4">
    <source>
        <dbReference type="EMBL" id="ROS05812.1"/>
    </source>
</evidence>
<dbReference type="Pfam" id="PF00378">
    <property type="entry name" value="ECH_1"/>
    <property type="match status" value="1"/>
</dbReference>
<dbReference type="Proteomes" id="UP000275394">
    <property type="component" value="Unassembled WGS sequence"/>
</dbReference>
<proteinExistence type="predicted"/>
<evidence type="ECO:0000256" key="2">
    <source>
        <dbReference type="ARBA" id="ARBA00023140"/>
    </source>
</evidence>
<dbReference type="Gene3D" id="3.90.226.10">
    <property type="entry name" value="2-enoyl-CoA Hydratase, Chain A, domain 1"/>
    <property type="match status" value="1"/>
</dbReference>
<organism evidence="4 5">
    <name type="scientific">Sinobacterium caligoides</name>
    <dbReference type="NCBI Taxonomy" id="933926"/>
    <lineage>
        <taxon>Bacteria</taxon>
        <taxon>Pseudomonadati</taxon>
        <taxon>Pseudomonadota</taxon>
        <taxon>Gammaproteobacteria</taxon>
        <taxon>Cellvibrionales</taxon>
        <taxon>Spongiibacteraceae</taxon>
        <taxon>Sinobacterium</taxon>
    </lineage>
</organism>
<name>A0A3N2E1K1_9GAMM</name>
<comment type="caution">
    <text evidence="4">The sequence shown here is derived from an EMBL/GenBank/DDBJ whole genome shotgun (WGS) entry which is preliminary data.</text>
</comment>